<dbReference type="Proteomes" id="UP001396334">
    <property type="component" value="Unassembled WGS sequence"/>
</dbReference>
<keyword evidence="2" id="KW-1185">Reference proteome</keyword>
<dbReference type="InterPro" id="IPR011050">
    <property type="entry name" value="Pectin_lyase_fold/virulence"/>
</dbReference>
<name>A0ABR2SD62_9ROSI</name>
<dbReference type="EMBL" id="JBBPBN010000015">
    <property type="protein sequence ID" value="KAK9022956.1"/>
    <property type="molecule type" value="Genomic_DNA"/>
</dbReference>
<organism evidence="1 2">
    <name type="scientific">Hibiscus sabdariffa</name>
    <name type="common">roselle</name>
    <dbReference type="NCBI Taxonomy" id="183260"/>
    <lineage>
        <taxon>Eukaryota</taxon>
        <taxon>Viridiplantae</taxon>
        <taxon>Streptophyta</taxon>
        <taxon>Embryophyta</taxon>
        <taxon>Tracheophyta</taxon>
        <taxon>Spermatophyta</taxon>
        <taxon>Magnoliopsida</taxon>
        <taxon>eudicotyledons</taxon>
        <taxon>Gunneridae</taxon>
        <taxon>Pentapetalae</taxon>
        <taxon>rosids</taxon>
        <taxon>malvids</taxon>
        <taxon>Malvales</taxon>
        <taxon>Malvaceae</taxon>
        <taxon>Malvoideae</taxon>
        <taxon>Hibiscus</taxon>
    </lineage>
</organism>
<dbReference type="PANTHER" id="PTHR31707">
    <property type="entry name" value="PECTINESTERASE"/>
    <property type="match status" value="1"/>
</dbReference>
<gene>
    <name evidence="1" type="ORF">V6N11_003192</name>
</gene>
<sequence length="108" mass="12008">MAVGIGFTAHDIWFQNTTGPQKHQASALRVYLVVAQKPLSSESNMVTSQVRIDPNQNSGTSIQSKCSLLKHSSSNTQYLSFGLKHLYRNAEFDNQEERLCSIGRDCCS</sequence>
<comment type="caution">
    <text evidence="1">The sequence shown here is derived from an EMBL/GenBank/DDBJ whole genome shotgun (WGS) entry which is preliminary data.</text>
</comment>
<evidence type="ECO:0000313" key="1">
    <source>
        <dbReference type="EMBL" id="KAK9022956.1"/>
    </source>
</evidence>
<accession>A0ABR2SD62</accession>
<protein>
    <submittedName>
        <fullName evidence="1">Uncharacterized protein</fullName>
    </submittedName>
</protein>
<reference evidence="1 2" key="1">
    <citation type="journal article" date="2024" name="G3 (Bethesda)">
        <title>Genome assembly of Hibiscus sabdariffa L. provides insights into metabolisms of medicinal natural products.</title>
        <authorList>
            <person name="Kim T."/>
        </authorList>
    </citation>
    <scope>NUCLEOTIDE SEQUENCE [LARGE SCALE GENOMIC DNA]</scope>
    <source>
        <strain evidence="1">TK-2024</strain>
        <tissue evidence="1">Old leaves</tissue>
    </source>
</reference>
<evidence type="ECO:0000313" key="2">
    <source>
        <dbReference type="Proteomes" id="UP001396334"/>
    </source>
</evidence>
<dbReference type="SUPFAM" id="SSF51126">
    <property type="entry name" value="Pectin lyase-like"/>
    <property type="match status" value="1"/>
</dbReference>
<proteinExistence type="predicted"/>